<proteinExistence type="predicted"/>
<evidence type="ECO:0000313" key="2">
    <source>
        <dbReference type="Proteomes" id="UP000322080"/>
    </source>
</evidence>
<dbReference type="RefSeq" id="WP_148375993.1">
    <property type="nucleotide sequence ID" value="NZ_VSIY01000003.1"/>
</dbReference>
<sequence>MSDTFVAAADGLVEDGVQESGIPLSDSLRHYLAITLARFMRDCPGLDRLTIRVLQAMDADAPTPALRRLADECLIATSLFRARLVHSGGSLGHYMGLGQSAYDAARMVEQAHSFPDMRDVIVAATDRGRGESLTSRIAAARAGSRMAREALAEDNIVAFPAPRWIV</sequence>
<gene>
    <name evidence="1" type="ORF">FVF75_01585</name>
</gene>
<keyword evidence="2" id="KW-1185">Reference proteome</keyword>
<protein>
    <submittedName>
        <fullName evidence="1">Uncharacterized protein</fullName>
    </submittedName>
</protein>
<accession>A0A5D0RN44</accession>
<dbReference type="AlphaFoldDB" id="A0A5D0RN44"/>
<reference evidence="1 2" key="1">
    <citation type="submission" date="2019-08" db="EMBL/GenBank/DDBJ databases">
        <title>Identification of a novel species of the genus Boseongicola.</title>
        <authorList>
            <person name="Zhang X.-Q."/>
        </authorList>
    </citation>
    <scope>NUCLEOTIDE SEQUENCE [LARGE SCALE GENOMIC DNA]</scope>
    <source>
        <strain evidence="1 2">HY14</strain>
    </source>
</reference>
<name>A0A5D0RN44_9RHOB</name>
<evidence type="ECO:0000313" key="1">
    <source>
        <dbReference type="EMBL" id="TYB82903.1"/>
    </source>
</evidence>
<comment type="caution">
    <text evidence="1">The sequence shown here is derived from an EMBL/GenBank/DDBJ whole genome shotgun (WGS) entry which is preliminary data.</text>
</comment>
<dbReference type="Proteomes" id="UP000322080">
    <property type="component" value="Unassembled WGS sequence"/>
</dbReference>
<organism evidence="1 2">
    <name type="scientific">Maritimibacter fusiformis</name>
    <dbReference type="NCBI Taxonomy" id="2603819"/>
    <lineage>
        <taxon>Bacteria</taxon>
        <taxon>Pseudomonadati</taxon>
        <taxon>Pseudomonadota</taxon>
        <taxon>Alphaproteobacteria</taxon>
        <taxon>Rhodobacterales</taxon>
        <taxon>Roseobacteraceae</taxon>
        <taxon>Maritimibacter</taxon>
    </lineage>
</organism>
<dbReference type="EMBL" id="VSIY01000003">
    <property type="protein sequence ID" value="TYB82903.1"/>
    <property type="molecule type" value="Genomic_DNA"/>
</dbReference>